<accession>A0A645AMA0</accession>
<dbReference type="AlphaFoldDB" id="A0A645AMA0"/>
<sequence length="100" mass="11705">MKPLDVTEFLSGRMDEIISSLKENNTEFALSAERSSQLLDDINWLMSNTERTIALSPEDCMNVHEFFEQELTQEGIMQQELYKQGYLDCIKLLRMLKVIR</sequence>
<proteinExistence type="predicted"/>
<organism evidence="1">
    <name type="scientific">bioreactor metagenome</name>
    <dbReference type="NCBI Taxonomy" id="1076179"/>
    <lineage>
        <taxon>unclassified sequences</taxon>
        <taxon>metagenomes</taxon>
        <taxon>ecological metagenomes</taxon>
    </lineage>
</organism>
<reference evidence="1" key="1">
    <citation type="submission" date="2019-08" db="EMBL/GenBank/DDBJ databases">
        <authorList>
            <person name="Kucharzyk K."/>
            <person name="Murdoch R.W."/>
            <person name="Higgins S."/>
            <person name="Loffler F."/>
        </authorList>
    </citation>
    <scope>NUCLEOTIDE SEQUENCE</scope>
</reference>
<dbReference type="EMBL" id="VSSQ01014620">
    <property type="protein sequence ID" value="MPM54046.1"/>
    <property type="molecule type" value="Genomic_DNA"/>
</dbReference>
<comment type="caution">
    <text evidence="1">The sequence shown here is derived from an EMBL/GenBank/DDBJ whole genome shotgun (WGS) entry which is preliminary data.</text>
</comment>
<gene>
    <name evidence="1" type="ORF">SDC9_100819</name>
</gene>
<evidence type="ECO:0000313" key="1">
    <source>
        <dbReference type="EMBL" id="MPM54046.1"/>
    </source>
</evidence>
<name>A0A645AMA0_9ZZZZ</name>
<protein>
    <submittedName>
        <fullName evidence="1">Uncharacterized protein</fullName>
    </submittedName>
</protein>